<name>A0A4S3TI76_9EURY</name>
<proteinExistence type="predicted"/>
<dbReference type="Pfam" id="PF19952">
    <property type="entry name" value="DUF6414"/>
    <property type="match status" value="1"/>
</dbReference>
<protein>
    <submittedName>
        <fullName evidence="1">Uncharacterized protein</fullName>
    </submittedName>
</protein>
<reference evidence="1 2" key="1">
    <citation type="submission" date="2018-10" db="EMBL/GenBank/DDBJ databases">
        <title>Natronolimnobius sp. XQ-INN 246 isolated from Inner Mongolia Autonomous Region of China.</title>
        <authorList>
            <person name="Xue Q."/>
        </authorList>
    </citation>
    <scope>NUCLEOTIDE SEQUENCE [LARGE SCALE GENOMIC DNA]</scope>
    <source>
        <strain evidence="1 2">XQ-INN 246</strain>
    </source>
</reference>
<organism evidence="1 2">
    <name type="scientific">Salinadaptatus halalkaliphilus</name>
    <dbReference type="NCBI Taxonomy" id="2419781"/>
    <lineage>
        <taxon>Archaea</taxon>
        <taxon>Methanobacteriati</taxon>
        <taxon>Methanobacteriota</taxon>
        <taxon>Stenosarchaea group</taxon>
        <taxon>Halobacteria</taxon>
        <taxon>Halobacteriales</taxon>
        <taxon>Natrialbaceae</taxon>
        <taxon>Salinadaptatus</taxon>
    </lineage>
</organism>
<dbReference type="Proteomes" id="UP000318864">
    <property type="component" value="Unassembled WGS sequence"/>
</dbReference>
<keyword evidence="2" id="KW-1185">Reference proteome</keyword>
<comment type="caution">
    <text evidence="1">The sequence shown here is derived from an EMBL/GenBank/DDBJ whole genome shotgun (WGS) entry which is preliminary data.</text>
</comment>
<dbReference type="InterPro" id="IPR045633">
    <property type="entry name" value="DUF6414"/>
</dbReference>
<sequence>MPEVVYTNDEIIDRLFSYLNEGQIQEVVERSLESEESDKGGGIDKIIQLRYSKTAEDEEEQELIRELDPIGKFAILHRHLQDADDITEFEALSPRKRSELEEGEFIQTRSRITSTPITELQGMMEEVMPYFDMFDIDTTFEEEGQEFTMDDIKQFLDQLGSGEDIYRLDASSDSLDANIVFSSEDTVGDLSSEYTEYYVLGRVEYLFDEGEEEWLIDIMDVMPGSDRDSRQNRRMFLKQMTSGSSKLLEKDIDESDFKIGYPDIRIRPMAIYLY</sequence>
<evidence type="ECO:0000313" key="2">
    <source>
        <dbReference type="Proteomes" id="UP000318864"/>
    </source>
</evidence>
<dbReference type="EMBL" id="RBZW01000055">
    <property type="protein sequence ID" value="THE63754.1"/>
    <property type="molecule type" value="Genomic_DNA"/>
</dbReference>
<gene>
    <name evidence="1" type="ORF">D8Y22_15525</name>
</gene>
<evidence type="ECO:0000313" key="1">
    <source>
        <dbReference type="EMBL" id="THE63754.1"/>
    </source>
</evidence>
<dbReference type="AlphaFoldDB" id="A0A4S3TI76"/>
<accession>A0A4S3TI76</accession>